<comment type="cofactor">
    <cofactor evidence="1">
        <name>FAD</name>
        <dbReference type="ChEBI" id="CHEBI:57692"/>
    </cofactor>
</comment>
<keyword evidence="3" id="KW-0274">FAD</keyword>
<dbReference type="GO" id="GO:0071949">
    <property type="term" value="F:FAD binding"/>
    <property type="evidence" value="ECO:0007669"/>
    <property type="project" value="InterPro"/>
</dbReference>
<dbReference type="EMBL" id="LKCW01000077">
    <property type="protein sequence ID" value="KPM40738.1"/>
    <property type="molecule type" value="Genomic_DNA"/>
</dbReference>
<dbReference type="AlphaFoldDB" id="A0A0P7BKD2"/>
<dbReference type="GO" id="GO:0005739">
    <property type="term" value="C:mitochondrion"/>
    <property type="evidence" value="ECO:0007669"/>
    <property type="project" value="TreeGrafter"/>
</dbReference>
<evidence type="ECO:0000256" key="4">
    <source>
        <dbReference type="ARBA" id="ARBA00023002"/>
    </source>
</evidence>
<dbReference type="GO" id="GO:1903457">
    <property type="term" value="P:lactate catabolic process"/>
    <property type="evidence" value="ECO:0007669"/>
    <property type="project" value="TreeGrafter"/>
</dbReference>
<feature type="domain" description="FAD-binding PCMH-type" evidence="6">
    <location>
        <begin position="83"/>
        <end position="288"/>
    </location>
</feature>
<dbReference type="PANTHER" id="PTHR11748">
    <property type="entry name" value="D-LACTATE DEHYDROGENASE"/>
    <property type="match status" value="1"/>
</dbReference>
<proteinExistence type="predicted"/>
<dbReference type="Gene3D" id="1.10.45.10">
    <property type="entry name" value="Vanillyl-alcohol Oxidase, Chain A, domain 4"/>
    <property type="match status" value="1"/>
</dbReference>
<dbReference type="InterPro" id="IPR004113">
    <property type="entry name" value="FAD-bd_oxidored_4_C"/>
</dbReference>
<keyword evidence="8" id="KW-1185">Reference proteome</keyword>
<dbReference type="InterPro" id="IPR006094">
    <property type="entry name" value="Oxid_FAD_bind_N"/>
</dbReference>
<dbReference type="InterPro" id="IPR016166">
    <property type="entry name" value="FAD-bd_PCMH"/>
</dbReference>
<dbReference type="PANTHER" id="PTHR11748:SF114">
    <property type="entry name" value="ARYL-ALCOHOL OXIDASE VANILLYL-ALCOHOL OXIDASE (AFU_ORTHOLOGUE AFUA_3G09500)-RELATED"/>
    <property type="match status" value="1"/>
</dbReference>
<dbReference type="SUPFAM" id="SSF55103">
    <property type="entry name" value="FAD-linked oxidases, C-terminal domain"/>
    <property type="match status" value="1"/>
</dbReference>
<keyword evidence="2" id="KW-0285">Flavoprotein</keyword>
<feature type="region of interest" description="Disordered" evidence="5">
    <location>
        <begin position="1"/>
        <end position="24"/>
    </location>
</feature>
<comment type="caution">
    <text evidence="7">The sequence shown here is derived from an EMBL/GenBank/DDBJ whole genome shotgun (WGS) entry which is preliminary data.</text>
</comment>
<dbReference type="InterPro" id="IPR016170">
    <property type="entry name" value="Cytok_DH_C_sf"/>
</dbReference>
<dbReference type="Gene3D" id="3.30.465.10">
    <property type="match status" value="1"/>
</dbReference>
<dbReference type="InterPro" id="IPR016171">
    <property type="entry name" value="Vanillyl_alc_oxidase_C-sub2"/>
</dbReference>
<evidence type="ECO:0000256" key="1">
    <source>
        <dbReference type="ARBA" id="ARBA00001974"/>
    </source>
</evidence>
<sequence>MTSRRSTIPVILRTSDTDSKAPHKPLALPPQVDLATFNKFISGIINLIGAENVDVISSKDQIDDASYMKPAYTHDPHHVLPQDYFLASAVVAPRNVSDIQAIVLAANELSFPLWPISIGRNSGYGGAAPRVSGSLVLNLGKNMNKILEVNVEGAYCLVEPGVTFADMHEYLVKNNLRDKLWIDVPDLGGGSILGNTLERGVGYTPYGDHWMMHSGMEVVLPNGELLRTGMGALPDPKQPKSMGLRPEDQPMNKTAQLFPYGFGPYVDGLFSQSNLGIVTKLGMWLFPNPGGYQSYLITIPKDDDLKQAVDIIRPLRLSMALQNVPTIRHILLDAAVLGAKTEYSSKTEPLNDEELDEIAKKLNLGRWNFYGALYGPEPIRNALWGVIKEAFSAIPGAKFYFPEDVPANSVLHTRDKTLQGIPTYDELKWIDWVPNGAHLFFSPIAKVRGDDAMLQYAVTKQRCKEAGLDFIGTFTIGMREMHHIVCIVFNKKSDEDKKKAHWLIKTLIDDCAANGWGEYRTHLAVMDQIMGTYSWNDNILLKFNEMIKNAVDPKGIIAPGKSGVWPRQYNKSEWKL</sequence>
<dbReference type="OrthoDB" id="5332616at2759"/>
<evidence type="ECO:0000313" key="8">
    <source>
        <dbReference type="Proteomes" id="UP000050424"/>
    </source>
</evidence>
<organism evidence="7 8">
    <name type="scientific">Neonectria ditissima</name>
    <dbReference type="NCBI Taxonomy" id="78410"/>
    <lineage>
        <taxon>Eukaryota</taxon>
        <taxon>Fungi</taxon>
        <taxon>Dikarya</taxon>
        <taxon>Ascomycota</taxon>
        <taxon>Pezizomycotina</taxon>
        <taxon>Sordariomycetes</taxon>
        <taxon>Hypocreomycetidae</taxon>
        <taxon>Hypocreales</taxon>
        <taxon>Nectriaceae</taxon>
        <taxon>Neonectria</taxon>
    </lineage>
</organism>
<dbReference type="Proteomes" id="UP000050424">
    <property type="component" value="Unassembled WGS sequence"/>
</dbReference>
<gene>
    <name evidence="7" type="ORF">AK830_g5819</name>
</gene>
<dbReference type="Pfam" id="PF01565">
    <property type="entry name" value="FAD_binding_4"/>
    <property type="match status" value="1"/>
</dbReference>
<dbReference type="Pfam" id="PF02913">
    <property type="entry name" value="FAD-oxidase_C"/>
    <property type="match status" value="1"/>
</dbReference>
<dbReference type="PROSITE" id="PS51387">
    <property type="entry name" value="FAD_PCMH"/>
    <property type="match status" value="1"/>
</dbReference>
<protein>
    <submittedName>
        <fullName evidence="7">Vanillyl-alcohol oxidase</fullName>
    </submittedName>
</protein>
<dbReference type="InterPro" id="IPR016167">
    <property type="entry name" value="FAD-bd_PCMH_sub1"/>
</dbReference>
<reference evidence="7 8" key="1">
    <citation type="submission" date="2015-09" db="EMBL/GenBank/DDBJ databases">
        <title>Draft genome of a European isolate of the apple canker pathogen Neonectria ditissima.</title>
        <authorList>
            <person name="Gomez-Cortecero A."/>
            <person name="Harrison R.J."/>
            <person name="Armitage A.D."/>
        </authorList>
    </citation>
    <scope>NUCLEOTIDE SEQUENCE [LARGE SCALE GENOMIC DNA]</scope>
    <source>
        <strain evidence="7 8">R09/05</strain>
    </source>
</reference>
<dbReference type="InterPro" id="IPR016164">
    <property type="entry name" value="FAD-linked_Oxase-like_C"/>
</dbReference>
<keyword evidence="4" id="KW-0560">Oxidoreductase</keyword>
<dbReference type="SUPFAM" id="SSF56176">
    <property type="entry name" value="FAD-binding/transporter-associated domain-like"/>
    <property type="match status" value="1"/>
</dbReference>
<dbReference type="InterPro" id="IPR016169">
    <property type="entry name" value="FAD-bd_PCMH_sub2"/>
</dbReference>
<dbReference type="Gene3D" id="3.30.43.10">
    <property type="entry name" value="Uridine Diphospho-n-acetylenolpyruvylglucosamine Reductase, domain 2"/>
    <property type="match status" value="1"/>
</dbReference>
<dbReference type="InterPro" id="IPR036318">
    <property type="entry name" value="FAD-bd_PCMH-like_sf"/>
</dbReference>
<name>A0A0P7BKD2_9HYPO</name>
<dbReference type="STRING" id="78410.A0A0P7BKD2"/>
<evidence type="ECO:0000256" key="2">
    <source>
        <dbReference type="ARBA" id="ARBA00022630"/>
    </source>
</evidence>
<evidence type="ECO:0000313" key="7">
    <source>
        <dbReference type="EMBL" id="KPM40738.1"/>
    </source>
</evidence>
<evidence type="ECO:0000256" key="3">
    <source>
        <dbReference type="ARBA" id="ARBA00022827"/>
    </source>
</evidence>
<dbReference type="Gene3D" id="3.40.462.10">
    <property type="entry name" value="FAD-linked oxidases, C-terminal domain"/>
    <property type="match status" value="1"/>
</dbReference>
<accession>A0A0P7BKD2</accession>
<dbReference type="GO" id="GO:0008720">
    <property type="term" value="F:D-lactate dehydrogenase (NAD+) activity"/>
    <property type="evidence" value="ECO:0007669"/>
    <property type="project" value="TreeGrafter"/>
</dbReference>
<evidence type="ECO:0000259" key="6">
    <source>
        <dbReference type="PROSITE" id="PS51387"/>
    </source>
</evidence>
<evidence type="ECO:0000256" key="5">
    <source>
        <dbReference type="SAM" id="MobiDB-lite"/>
    </source>
</evidence>
<dbReference type="GO" id="GO:0004458">
    <property type="term" value="F:D-lactate dehydrogenase (cytochrome) activity"/>
    <property type="evidence" value="ECO:0007669"/>
    <property type="project" value="TreeGrafter"/>
</dbReference>